<dbReference type="Pfam" id="PF07728">
    <property type="entry name" value="AAA_5"/>
    <property type="match status" value="1"/>
</dbReference>
<dbReference type="Pfam" id="PF08406">
    <property type="entry name" value="CbbQ_C"/>
    <property type="match status" value="1"/>
</dbReference>
<dbReference type="Proteomes" id="UP001174909">
    <property type="component" value="Unassembled WGS sequence"/>
</dbReference>
<keyword evidence="2" id="KW-0547">Nucleotide-binding</keyword>
<dbReference type="AlphaFoldDB" id="A0AA35SQV7"/>
<feature type="domain" description="ATPase dynein-related AAA" evidence="4">
    <location>
        <begin position="1"/>
        <end position="133"/>
    </location>
</feature>
<sequence length="231" mass="25345">MIKGPTGCGKTRFVEAMAAKAERPLVTVACHDDTTATDLLGRHLVEGGDTVWQDGPLTRAIRQGAILYLDEIVEAREDVVVVLHSLADHRRQIYLDRLNETLTAPAEFMLVISFNPGYQRGFKELKPSTRQRFVGLSFQYPEPAVEAEIVAQESGIDLAMAKRLVAFAGKVRNLQEFGLSATASTRLLAHAGRLMHTGMPPRTACHVGVIEPLTDDDDIRSALQDTANLIL</sequence>
<dbReference type="InterPro" id="IPR013615">
    <property type="entry name" value="CbbQ_C"/>
</dbReference>
<dbReference type="PANTHER" id="PTHR42759:SF7">
    <property type="entry name" value="DENITRIFICATION REGULATORY PROTEIN NIRQ"/>
    <property type="match status" value="1"/>
</dbReference>
<dbReference type="GO" id="GO:0016887">
    <property type="term" value="F:ATP hydrolysis activity"/>
    <property type="evidence" value="ECO:0007669"/>
    <property type="project" value="InterPro"/>
</dbReference>
<dbReference type="InterPro" id="IPR027417">
    <property type="entry name" value="P-loop_NTPase"/>
</dbReference>
<evidence type="ECO:0000256" key="2">
    <source>
        <dbReference type="ARBA" id="ARBA00022741"/>
    </source>
</evidence>
<comment type="similarity">
    <text evidence="1">Belongs to the CbbQ/NirQ/NorQ/GpvN family.</text>
</comment>
<reference evidence="6" key="1">
    <citation type="submission" date="2023-03" db="EMBL/GenBank/DDBJ databases">
        <authorList>
            <person name="Steffen K."/>
            <person name="Cardenas P."/>
        </authorList>
    </citation>
    <scope>NUCLEOTIDE SEQUENCE</scope>
</reference>
<dbReference type="GO" id="GO:0005524">
    <property type="term" value="F:ATP binding"/>
    <property type="evidence" value="ECO:0007669"/>
    <property type="project" value="UniProtKB-KW"/>
</dbReference>
<accession>A0AA35SQV7</accession>
<dbReference type="Gene3D" id="3.40.50.300">
    <property type="entry name" value="P-loop containing nucleotide triphosphate hydrolases"/>
    <property type="match status" value="1"/>
</dbReference>
<keyword evidence="7" id="KW-1185">Reference proteome</keyword>
<comment type="caution">
    <text evidence="6">The sequence shown here is derived from an EMBL/GenBank/DDBJ whole genome shotgun (WGS) entry which is preliminary data.</text>
</comment>
<evidence type="ECO:0000256" key="3">
    <source>
        <dbReference type="ARBA" id="ARBA00022840"/>
    </source>
</evidence>
<gene>
    <name evidence="6" type="ORF">GBAR_LOCUS18771</name>
</gene>
<name>A0AA35SQV7_GEOBA</name>
<dbReference type="EMBL" id="CASHTH010002653">
    <property type="protein sequence ID" value="CAI8033286.1"/>
    <property type="molecule type" value="Genomic_DNA"/>
</dbReference>
<keyword evidence="3" id="KW-0067">ATP-binding</keyword>
<dbReference type="InterPro" id="IPR050764">
    <property type="entry name" value="CbbQ/NirQ/NorQ/GpvN"/>
</dbReference>
<evidence type="ECO:0000256" key="1">
    <source>
        <dbReference type="ARBA" id="ARBA00009417"/>
    </source>
</evidence>
<evidence type="ECO:0000259" key="4">
    <source>
        <dbReference type="Pfam" id="PF07728"/>
    </source>
</evidence>
<proteinExistence type="inferred from homology"/>
<protein>
    <submittedName>
        <fullName evidence="6">Denitrification regulatory protein NirQ</fullName>
    </submittedName>
</protein>
<dbReference type="SUPFAM" id="SSF52540">
    <property type="entry name" value="P-loop containing nucleoside triphosphate hydrolases"/>
    <property type="match status" value="1"/>
</dbReference>
<evidence type="ECO:0000259" key="5">
    <source>
        <dbReference type="Pfam" id="PF08406"/>
    </source>
</evidence>
<evidence type="ECO:0000313" key="6">
    <source>
        <dbReference type="EMBL" id="CAI8033286.1"/>
    </source>
</evidence>
<organism evidence="6 7">
    <name type="scientific">Geodia barretti</name>
    <name type="common">Barrett's horny sponge</name>
    <dbReference type="NCBI Taxonomy" id="519541"/>
    <lineage>
        <taxon>Eukaryota</taxon>
        <taxon>Metazoa</taxon>
        <taxon>Porifera</taxon>
        <taxon>Demospongiae</taxon>
        <taxon>Heteroscleromorpha</taxon>
        <taxon>Tetractinellida</taxon>
        <taxon>Astrophorina</taxon>
        <taxon>Geodiidae</taxon>
        <taxon>Geodia</taxon>
    </lineage>
</organism>
<feature type="domain" description="CbbQ/NirQ/NorQ C-terminal" evidence="5">
    <location>
        <begin position="146"/>
        <end position="228"/>
    </location>
</feature>
<evidence type="ECO:0000313" key="7">
    <source>
        <dbReference type="Proteomes" id="UP001174909"/>
    </source>
</evidence>
<dbReference type="PANTHER" id="PTHR42759">
    <property type="entry name" value="MOXR FAMILY PROTEIN"/>
    <property type="match status" value="1"/>
</dbReference>
<dbReference type="InterPro" id="IPR011704">
    <property type="entry name" value="ATPase_dyneun-rel_AAA"/>
</dbReference>